<dbReference type="Gene3D" id="1.20.1050.10">
    <property type="match status" value="1"/>
</dbReference>
<proteinExistence type="inferred from homology"/>
<dbReference type="InterPro" id="IPR004045">
    <property type="entry name" value="Glutathione_S-Trfase_N"/>
</dbReference>
<dbReference type="InterPro" id="IPR040079">
    <property type="entry name" value="Glutathione_S-Trfase"/>
</dbReference>
<dbReference type="InterPro" id="IPR036249">
    <property type="entry name" value="Thioredoxin-like_sf"/>
</dbReference>
<evidence type="ECO:0000313" key="4">
    <source>
        <dbReference type="Proteomes" id="UP001595377"/>
    </source>
</evidence>
<comment type="caution">
    <text evidence="3">The sequence shown here is derived from an EMBL/GenBank/DDBJ whole genome shotgun (WGS) entry which is preliminary data.</text>
</comment>
<dbReference type="Pfam" id="PF00043">
    <property type="entry name" value="GST_C"/>
    <property type="match status" value="1"/>
</dbReference>
<dbReference type="PROSITE" id="PS50404">
    <property type="entry name" value="GST_NTER"/>
    <property type="match status" value="1"/>
</dbReference>
<dbReference type="SUPFAM" id="SSF52833">
    <property type="entry name" value="Thioredoxin-like"/>
    <property type="match status" value="1"/>
</dbReference>
<accession>A0ABV7DP62</accession>
<protein>
    <submittedName>
        <fullName evidence="3">Glutathione S-transferase family protein</fullName>
    </submittedName>
</protein>
<dbReference type="CDD" id="cd03046">
    <property type="entry name" value="GST_N_GTT1_like"/>
    <property type="match status" value="1"/>
</dbReference>
<sequence length="201" mass="21628">MLTLIHAPLSRSFRMLWLLEEVGADYDIRYVTIRRRDGSGGVDPANPHPHGQVPALLHDGALVTETVAIAQYVTDLHPGSEMGRPQGDPERGAYLSWLAYYAGVIEPLQIAHMTGATRTDAETARLHAAMCERVAGTLAAQPYLLGEKVSAVDIIVASSLMWLRHLLPESAAVDGHIARMAARPALTRAQAKDAAPQGAPV</sequence>
<gene>
    <name evidence="3" type="ORF">ACFOHH_25170</name>
</gene>
<reference evidence="4" key="1">
    <citation type="journal article" date="2019" name="Int. J. Syst. Evol. Microbiol.">
        <title>The Global Catalogue of Microorganisms (GCM) 10K type strain sequencing project: providing services to taxonomists for standard genome sequencing and annotation.</title>
        <authorList>
            <consortium name="The Broad Institute Genomics Platform"/>
            <consortium name="The Broad Institute Genome Sequencing Center for Infectious Disease"/>
            <person name="Wu L."/>
            <person name="Ma J."/>
        </authorList>
    </citation>
    <scope>NUCLEOTIDE SEQUENCE [LARGE SCALE GENOMIC DNA]</scope>
    <source>
        <strain evidence="4">KCTC 52677</strain>
    </source>
</reference>
<evidence type="ECO:0000259" key="2">
    <source>
        <dbReference type="PROSITE" id="PS50404"/>
    </source>
</evidence>
<organism evidence="3 4">
    <name type="scientific">Shinella pollutisoli</name>
    <dbReference type="NCBI Taxonomy" id="2250594"/>
    <lineage>
        <taxon>Bacteria</taxon>
        <taxon>Pseudomonadati</taxon>
        <taxon>Pseudomonadota</taxon>
        <taxon>Alphaproteobacteria</taxon>
        <taxon>Hyphomicrobiales</taxon>
        <taxon>Rhizobiaceae</taxon>
        <taxon>Shinella</taxon>
    </lineage>
</organism>
<evidence type="ECO:0000256" key="1">
    <source>
        <dbReference type="RuleBase" id="RU003494"/>
    </source>
</evidence>
<dbReference type="SFLD" id="SFLDG00358">
    <property type="entry name" value="Main_(cytGST)"/>
    <property type="match status" value="1"/>
</dbReference>
<dbReference type="Pfam" id="PF02798">
    <property type="entry name" value="GST_N"/>
    <property type="match status" value="1"/>
</dbReference>
<dbReference type="InterPro" id="IPR004046">
    <property type="entry name" value="GST_C"/>
</dbReference>
<dbReference type="SFLD" id="SFLDS00019">
    <property type="entry name" value="Glutathione_Transferase_(cytos"/>
    <property type="match status" value="1"/>
</dbReference>
<dbReference type="SFLD" id="SFLDG01150">
    <property type="entry name" value="Main.1:_Beta-like"/>
    <property type="match status" value="1"/>
</dbReference>
<dbReference type="Gene3D" id="3.40.30.10">
    <property type="entry name" value="Glutaredoxin"/>
    <property type="match status" value="1"/>
</dbReference>
<name>A0ABV7DP62_9HYPH</name>
<dbReference type="PANTHER" id="PTHR44051:SF21">
    <property type="entry name" value="GLUTATHIONE S-TRANSFERASE FAMILY PROTEIN"/>
    <property type="match status" value="1"/>
</dbReference>
<dbReference type="PANTHER" id="PTHR44051">
    <property type="entry name" value="GLUTATHIONE S-TRANSFERASE-RELATED"/>
    <property type="match status" value="1"/>
</dbReference>
<keyword evidence="4" id="KW-1185">Reference proteome</keyword>
<dbReference type="SUPFAM" id="SSF47616">
    <property type="entry name" value="GST C-terminal domain-like"/>
    <property type="match status" value="1"/>
</dbReference>
<dbReference type="Proteomes" id="UP001595377">
    <property type="component" value="Unassembled WGS sequence"/>
</dbReference>
<evidence type="ECO:0000313" key="3">
    <source>
        <dbReference type="EMBL" id="MFC3076427.1"/>
    </source>
</evidence>
<dbReference type="InterPro" id="IPR036282">
    <property type="entry name" value="Glutathione-S-Trfase_C_sf"/>
</dbReference>
<dbReference type="RefSeq" id="WP_257318042.1">
    <property type="nucleotide sequence ID" value="NZ_JANFDG010000038.1"/>
</dbReference>
<feature type="domain" description="GST N-terminal" evidence="2">
    <location>
        <begin position="1"/>
        <end position="81"/>
    </location>
</feature>
<comment type="similarity">
    <text evidence="1">Belongs to the GST superfamily.</text>
</comment>
<dbReference type="EMBL" id="JBHRSP010000054">
    <property type="protein sequence ID" value="MFC3076427.1"/>
    <property type="molecule type" value="Genomic_DNA"/>
</dbReference>